<evidence type="ECO:0000256" key="1">
    <source>
        <dbReference type="SAM" id="MobiDB-lite"/>
    </source>
</evidence>
<keyword evidence="4" id="KW-1185">Reference proteome</keyword>
<accession>A0ABY3RE73</accession>
<dbReference type="EMBL" id="CP088156">
    <property type="protein sequence ID" value="UFZ05571.1"/>
    <property type="molecule type" value="Genomic_DNA"/>
</dbReference>
<feature type="compositionally biased region" description="Gly residues" evidence="1">
    <location>
        <begin position="26"/>
        <end position="35"/>
    </location>
</feature>
<sequence length="85" mass="8678">MNRFSIAMGLLMLVASGGALAQSGAGSAGGAGSKGGTSSQAPVGHRQVRPADLPKAEQAEENSMSGMTKEDRELDRKIKSICRGC</sequence>
<evidence type="ECO:0000313" key="4">
    <source>
        <dbReference type="Proteomes" id="UP001431010"/>
    </source>
</evidence>
<evidence type="ECO:0000256" key="2">
    <source>
        <dbReference type="SAM" id="SignalP"/>
    </source>
</evidence>
<feature type="signal peptide" evidence="2">
    <location>
        <begin position="1"/>
        <end position="21"/>
    </location>
</feature>
<dbReference type="RefSeq" id="WP_231323812.1">
    <property type="nucleotide sequence ID" value="NZ_CP088156.1"/>
</dbReference>
<name>A0ABY3RE73_9BRAD</name>
<reference evidence="3" key="1">
    <citation type="journal article" date="2024" name="Antonie Van Leeuwenhoek">
        <title>Bradyrhizobium ontarionense sp. nov., a novel bacterial symbiont isolated from Aeschynomene indica (Indian jointvetch), harbours photosynthesis, nitrogen fixation and nitrous oxide (N2O) reductase genes.</title>
        <authorList>
            <person name="Bromfield E.S.P."/>
            <person name="Cloutier S."/>
        </authorList>
    </citation>
    <scope>NUCLEOTIDE SEQUENCE</scope>
    <source>
        <strain evidence="3">A19</strain>
    </source>
</reference>
<proteinExistence type="predicted"/>
<evidence type="ECO:0000313" key="3">
    <source>
        <dbReference type="EMBL" id="UFZ05571.1"/>
    </source>
</evidence>
<feature type="region of interest" description="Disordered" evidence="1">
    <location>
        <begin position="21"/>
        <end position="75"/>
    </location>
</feature>
<organism evidence="3 4">
    <name type="scientific">Bradyrhizobium ontarionense</name>
    <dbReference type="NCBI Taxonomy" id="2898149"/>
    <lineage>
        <taxon>Bacteria</taxon>
        <taxon>Pseudomonadati</taxon>
        <taxon>Pseudomonadota</taxon>
        <taxon>Alphaproteobacteria</taxon>
        <taxon>Hyphomicrobiales</taxon>
        <taxon>Nitrobacteraceae</taxon>
        <taxon>Bradyrhizobium</taxon>
    </lineage>
</organism>
<gene>
    <name evidence="3" type="ORF">LQG66_04425</name>
</gene>
<keyword evidence="2" id="KW-0732">Signal</keyword>
<feature type="chain" id="PRO_5047075543" evidence="2">
    <location>
        <begin position="22"/>
        <end position="85"/>
    </location>
</feature>
<protein>
    <submittedName>
        <fullName evidence="3">Uncharacterized protein</fullName>
    </submittedName>
</protein>
<dbReference type="Proteomes" id="UP001431010">
    <property type="component" value="Chromosome"/>
</dbReference>